<dbReference type="EMBL" id="JBCGBO010000006">
    <property type="protein sequence ID" value="KAK9194261.1"/>
    <property type="molecule type" value="Genomic_DNA"/>
</dbReference>
<gene>
    <name evidence="5" type="ORF">WN944_004965</name>
</gene>
<feature type="domain" description="SET" evidence="4">
    <location>
        <begin position="37"/>
        <end position="292"/>
    </location>
</feature>
<keyword evidence="6" id="KW-1185">Reference proteome</keyword>
<dbReference type="Pfam" id="PF00856">
    <property type="entry name" value="SET"/>
    <property type="match status" value="1"/>
</dbReference>
<dbReference type="AlphaFoldDB" id="A0AAP0M2F6"/>
<dbReference type="InterPro" id="IPR046341">
    <property type="entry name" value="SET_dom_sf"/>
</dbReference>
<organism evidence="5 6">
    <name type="scientific">Citrus x changshan-huyou</name>
    <dbReference type="NCBI Taxonomy" id="2935761"/>
    <lineage>
        <taxon>Eukaryota</taxon>
        <taxon>Viridiplantae</taxon>
        <taxon>Streptophyta</taxon>
        <taxon>Embryophyta</taxon>
        <taxon>Tracheophyta</taxon>
        <taxon>Spermatophyta</taxon>
        <taxon>Magnoliopsida</taxon>
        <taxon>eudicotyledons</taxon>
        <taxon>Gunneridae</taxon>
        <taxon>Pentapetalae</taxon>
        <taxon>rosids</taxon>
        <taxon>malvids</taxon>
        <taxon>Sapindales</taxon>
        <taxon>Rutaceae</taxon>
        <taxon>Aurantioideae</taxon>
        <taxon>Citrus</taxon>
    </lineage>
</organism>
<name>A0AAP0M2F6_9ROSI</name>
<sequence>MEEEDESLEKLLKWAAEMGITDSTIQNPSRSRNCLGHSLTVSHFPEAGGRGLAAARDLTKGELILRVPKTALFTTECLLKSDQKLSLAVNRHLFLSPSQILIVCLLYEVGKGKSSWWYTYLMLLPRCYEILATFGPFEKQALQVDDAIWAAEKAVSKAESEWKQAIKLMEELKLKPQLLSFKAWLWASATVSSRTMHISWDEAGCLCPVGDLFNYAAPGEGEESNIGIEDVEGWMPAPCLPKGDTTDVLDSEKFNAHLHRLTDGRFEEDVNSYCFYARNNYKRGEQVLLSYGTYTNLELLEHYGFLLNENPNDKVFISLEPGMYSCCSWPRESQYVDQNGKPSFALLSALRLWMTPVNQRRSVGHLAYSGHQLSVDNEISVMKWLSNNCLGMLNSLPTSKEEDALLLCAIDKIQDIYTAMELKKVLSDFGGEVCTFLENYDVQCRQRGAKLSLSRKTKLSMQRWKLAIQWRLRYKKTLADCISYCDYTVNCLPNDNVPTGGIK</sequence>
<reference evidence="5 6" key="1">
    <citation type="submission" date="2024-05" db="EMBL/GenBank/DDBJ databases">
        <title>Haplotype-resolved chromosome-level genome assembly of Huyou (Citrus changshanensis).</title>
        <authorList>
            <person name="Miao C."/>
            <person name="Chen W."/>
            <person name="Wu Y."/>
            <person name="Wang L."/>
            <person name="Zhao S."/>
            <person name="Grierson D."/>
            <person name="Xu C."/>
            <person name="Chen K."/>
        </authorList>
    </citation>
    <scope>NUCLEOTIDE SEQUENCE [LARGE SCALE GENOMIC DNA]</scope>
    <source>
        <strain evidence="5">01-14</strain>
        <tissue evidence="5">Leaf</tissue>
    </source>
</reference>
<dbReference type="PANTHER" id="PTHR13271">
    <property type="entry name" value="UNCHARACTERIZED PUTATIVE METHYLTRANSFERASE"/>
    <property type="match status" value="1"/>
</dbReference>
<evidence type="ECO:0000256" key="3">
    <source>
        <dbReference type="ARBA" id="ARBA00022691"/>
    </source>
</evidence>
<dbReference type="PROSITE" id="PS50280">
    <property type="entry name" value="SET"/>
    <property type="match status" value="1"/>
</dbReference>
<dbReference type="InterPro" id="IPR050600">
    <property type="entry name" value="SETD3_SETD6_MTase"/>
</dbReference>
<dbReference type="GO" id="GO:0016279">
    <property type="term" value="F:protein-lysine N-methyltransferase activity"/>
    <property type="evidence" value="ECO:0007669"/>
    <property type="project" value="TreeGrafter"/>
</dbReference>
<dbReference type="CDD" id="cd10527">
    <property type="entry name" value="SET_LSMT"/>
    <property type="match status" value="1"/>
</dbReference>
<keyword evidence="1" id="KW-0489">Methyltransferase</keyword>
<evidence type="ECO:0000256" key="2">
    <source>
        <dbReference type="ARBA" id="ARBA00022679"/>
    </source>
</evidence>
<dbReference type="InterPro" id="IPR001214">
    <property type="entry name" value="SET_dom"/>
</dbReference>
<dbReference type="Gene3D" id="3.90.1420.10">
    <property type="entry name" value="Rubisco LSMT, substrate-binding domain"/>
    <property type="match status" value="1"/>
</dbReference>
<dbReference type="InterPro" id="IPR036464">
    <property type="entry name" value="Rubisco_LSMT_subst-bd_sf"/>
</dbReference>
<dbReference type="GO" id="GO:0032259">
    <property type="term" value="P:methylation"/>
    <property type="evidence" value="ECO:0007669"/>
    <property type="project" value="UniProtKB-KW"/>
</dbReference>
<evidence type="ECO:0000259" key="4">
    <source>
        <dbReference type="PROSITE" id="PS50280"/>
    </source>
</evidence>
<dbReference type="SUPFAM" id="SSF82199">
    <property type="entry name" value="SET domain"/>
    <property type="match status" value="1"/>
</dbReference>
<keyword evidence="3" id="KW-0949">S-adenosyl-L-methionine</keyword>
<proteinExistence type="predicted"/>
<evidence type="ECO:0000256" key="1">
    <source>
        <dbReference type="ARBA" id="ARBA00022603"/>
    </source>
</evidence>
<dbReference type="FunFam" id="3.90.1410.10:FF:000012">
    <property type="entry name" value="Protein SET DOMAIN GROUP 40"/>
    <property type="match status" value="1"/>
</dbReference>
<protein>
    <recommendedName>
        <fullName evidence="4">SET domain-containing protein</fullName>
    </recommendedName>
</protein>
<dbReference type="Proteomes" id="UP001428341">
    <property type="component" value="Unassembled WGS sequence"/>
</dbReference>
<evidence type="ECO:0000313" key="5">
    <source>
        <dbReference type="EMBL" id="KAK9194261.1"/>
    </source>
</evidence>
<dbReference type="Gene3D" id="3.90.1410.10">
    <property type="entry name" value="set domain protein methyltransferase, domain 1"/>
    <property type="match status" value="1"/>
</dbReference>
<evidence type="ECO:0000313" key="6">
    <source>
        <dbReference type="Proteomes" id="UP001428341"/>
    </source>
</evidence>
<comment type="caution">
    <text evidence="5">The sequence shown here is derived from an EMBL/GenBank/DDBJ whole genome shotgun (WGS) entry which is preliminary data.</text>
</comment>
<dbReference type="PANTHER" id="PTHR13271:SF91">
    <property type="entry name" value="PROTEIN SET DOMAIN GROUP 40"/>
    <property type="match status" value="1"/>
</dbReference>
<accession>A0AAP0M2F6</accession>
<keyword evidence="2" id="KW-0808">Transferase</keyword>